<feature type="compositionally biased region" description="Low complexity" evidence="4">
    <location>
        <begin position="159"/>
        <end position="168"/>
    </location>
</feature>
<feature type="compositionally biased region" description="Polar residues" evidence="4">
    <location>
        <begin position="1"/>
        <end position="19"/>
    </location>
</feature>
<feature type="repeat" description="ANK" evidence="3">
    <location>
        <begin position="488"/>
        <end position="520"/>
    </location>
</feature>
<gene>
    <name evidence="6" type="primary">LOC107066568</name>
</gene>
<evidence type="ECO:0000256" key="4">
    <source>
        <dbReference type="SAM" id="MobiDB-lite"/>
    </source>
</evidence>
<dbReference type="SMART" id="SM00248">
    <property type="entry name" value="ANK"/>
    <property type="match status" value="8"/>
</dbReference>
<protein>
    <submittedName>
        <fullName evidence="6">Receptor-interacting serine/threonine-protein kinase 4-like</fullName>
    </submittedName>
</protein>
<keyword evidence="1" id="KW-0677">Repeat</keyword>
<name>A0ABM1I9B6_POLDO</name>
<evidence type="ECO:0000256" key="2">
    <source>
        <dbReference type="ARBA" id="ARBA00023043"/>
    </source>
</evidence>
<sequence length="615" mass="66749">MTATYANGTTSSAAASVNCSEERKTTTWMFEETRGDKSSVTAARVSHEERVVGAKVVVEVEEEGVAVAQLDEFLRTMKNDIERDNNSITTIDSHYPPNRIQSDVSSELIVETEGGKDQDNNIKYNEESLFNCLENAEQIISISAADLAERKCSNERDLSSQCKDSSSSNRINLHDKSIGIDDGSSSLSSSSSSLENLRRSIEKDLTIVEDIESYNSKGVVRTYGTLEIIDNTTIVEEKKEKEEKEKEILHINDQSYDPETELDFYEAVRAGDAKCVATLLATGRVQNLDEPDWNISGDPPLLVAATNHCLSVVNLLLANGCDPGVRSPRGETALHRVILNGGPGNVLNFVGELLKYGCPAGVKEAGGGLTALHVLTRQLAHAQSSKSLHHDYEAALKTLDLLAKAGPVNAKDHQGRSALHILASSTVFDNNHRTEIEALIETLLAAGANPALKNDRGESPLHECLECGALNTALLLIPHTPPGIMSRYGETPLHIASRKNYVDMVAKLLEHEEDPSVQDAGGNTPLHLASARGFHQTVSLLVTSPLAQLEKKNLDGLTALQVAAESGFVNAVKLLLKAGADPTQTIHYCSTTLHRHPDISILIDHELTRRRQLAA</sequence>
<proteinExistence type="predicted"/>
<feature type="region of interest" description="Disordered" evidence="4">
    <location>
        <begin position="1"/>
        <end position="21"/>
    </location>
</feature>
<organism evidence="5 6">
    <name type="scientific">Polistes dominula</name>
    <name type="common">European paper wasp</name>
    <name type="synonym">Vespa dominula</name>
    <dbReference type="NCBI Taxonomy" id="743375"/>
    <lineage>
        <taxon>Eukaryota</taxon>
        <taxon>Metazoa</taxon>
        <taxon>Ecdysozoa</taxon>
        <taxon>Arthropoda</taxon>
        <taxon>Hexapoda</taxon>
        <taxon>Insecta</taxon>
        <taxon>Pterygota</taxon>
        <taxon>Neoptera</taxon>
        <taxon>Endopterygota</taxon>
        <taxon>Hymenoptera</taxon>
        <taxon>Apocrita</taxon>
        <taxon>Aculeata</taxon>
        <taxon>Vespoidea</taxon>
        <taxon>Vespidae</taxon>
        <taxon>Polistinae</taxon>
        <taxon>Polistini</taxon>
        <taxon>Polistes</taxon>
    </lineage>
</organism>
<feature type="repeat" description="ANK" evidence="3">
    <location>
        <begin position="296"/>
        <end position="328"/>
    </location>
</feature>
<feature type="region of interest" description="Disordered" evidence="4">
    <location>
        <begin position="157"/>
        <end position="177"/>
    </location>
</feature>
<evidence type="ECO:0000313" key="6">
    <source>
        <dbReference type="RefSeq" id="XP_015176803.1"/>
    </source>
</evidence>
<dbReference type="GeneID" id="107066568"/>
<accession>A0ABM1I9B6</accession>
<dbReference type="Pfam" id="PF12796">
    <property type="entry name" value="Ank_2"/>
    <property type="match status" value="2"/>
</dbReference>
<evidence type="ECO:0000313" key="5">
    <source>
        <dbReference type="Proteomes" id="UP000694924"/>
    </source>
</evidence>
<dbReference type="SUPFAM" id="SSF48403">
    <property type="entry name" value="Ankyrin repeat"/>
    <property type="match status" value="1"/>
</dbReference>
<dbReference type="InterPro" id="IPR002110">
    <property type="entry name" value="Ankyrin_rpt"/>
</dbReference>
<dbReference type="PANTHER" id="PTHR24178">
    <property type="entry name" value="MOLTING PROTEIN MLT-4"/>
    <property type="match status" value="1"/>
</dbReference>
<reference evidence="6" key="1">
    <citation type="submission" date="2025-08" db="UniProtKB">
        <authorList>
            <consortium name="RefSeq"/>
        </authorList>
    </citation>
    <scope>IDENTIFICATION</scope>
    <source>
        <tissue evidence="6">Whole body</tissue>
    </source>
</reference>
<evidence type="ECO:0000256" key="3">
    <source>
        <dbReference type="PROSITE-ProRule" id="PRU00023"/>
    </source>
</evidence>
<dbReference type="PANTHER" id="PTHR24178:SF9">
    <property type="entry name" value="ANK_REP_REGION DOMAIN-CONTAINING PROTEIN"/>
    <property type="match status" value="1"/>
</dbReference>
<evidence type="ECO:0000256" key="1">
    <source>
        <dbReference type="ARBA" id="ARBA00022737"/>
    </source>
</evidence>
<feature type="repeat" description="ANK" evidence="3">
    <location>
        <begin position="521"/>
        <end position="542"/>
    </location>
</feature>
<feature type="repeat" description="ANK" evidence="3">
    <location>
        <begin position="555"/>
        <end position="581"/>
    </location>
</feature>
<dbReference type="Proteomes" id="UP000694924">
    <property type="component" value="Unplaced"/>
</dbReference>
<keyword evidence="2 3" id="KW-0040">ANK repeat</keyword>
<dbReference type="InterPro" id="IPR036770">
    <property type="entry name" value="Ankyrin_rpt-contain_sf"/>
</dbReference>
<dbReference type="Gene3D" id="1.25.40.20">
    <property type="entry name" value="Ankyrin repeat-containing domain"/>
    <property type="match status" value="3"/>
</dbReference>
<dbReference type="PRINTS" id="PR01415">
    <property type="entry name" value="ANKYRIN"/>
</dbReference>
<dbReference type="RefSeq" id="XP_015176803.1">
    <property type="nucleotide sequence ID" value="XM_015321317.1"/>
</dbReference>
<dbReference type="PROSITE" id="PS50088">
    <property type="entry name" value="ANK_REPEAT"/>
    <property type="match status" value="4"/>
</dbReference>
<dbReference type="PROSITE" id="PS50297">
    <property type="entry name" value="ANK_REP_REGION"/>
    <property type="match status" value="3"/>
</dbReference>
<keyword evidence="5" id="KW-1185">Reference proteome</keyword>